<dbReference type="Proteomes" id="UP000188246">
    <property type="component" value="Chromosome"/>
</dbReference>
<dbReference type="EMBL" id="CP019609">
    <property type="protein sequence ID" value="AQP53358.1"/>
    <property type="molecule type" value="Genomic_DNA"/>
</dbReference>
<evidence type="ECO:0000256" key="2">
    <source>
        <dbReference type="ARBA" id="ARBA00012224"/>
    </source>
</evidence>
<dbReference type="Gene3D" id="3.40.640.10">
    <property type="entry name" value="Type I PLP-dependent aspartate aminotransferase-like (Major domain)"/>
    <property type="match status" value="1"/>
</dbReference>
<proteinExistence type="inferred from homology"/>
<sequence length="392" mass="45484">MDTVQEFCRKYYVNRKGTQSLKWDGVEGRFGEADLFPLWVADMDFKVPERVQHAMIERIEHGTFGYSFVPKSYFKAFNQWHLKRHGFEANASWFRFCTGVVNAFNYVIQSLTQPDDSVLILSPVYYPFYDAVTNNGCQLVVCELTQGANEYHLDMVQFEQQICQNDVKVFLHCSPQNPVGKVWSPKELTQMFEICYKYNVKIISDEIHQDFMAPGQKFTSALMLDEKYYPLLYVLNAPSKTFNLASLLHSHIIIPDKKNRVLYDEYAKKVSHNPVSIMGMIATEASYLYGEEWFEGLLKVIDTNHKLICQLFAKHLPMVRVMQRQATYLSWIDLSAYVPNDQLIDIVQRKAKLAVDYGEWFGENGHGFIRINLATSPENIEQAILRLITEIK</sequence>
<evidence type="ECO:0000313" key="8">
    <source>
        <dbReference type="Proteomes" id="UP000188246"/>
    </source>
</evidence>
<name>A0A1Q2D4Q1_9ENTE</name>
<evidence type="ECO:0000313" key="7">
    <source>
        <dbReference type="EMBL" id="AQP53358.1"/>
    </source>
</evidence>
<evidence type="ECO:0000259" key="6">
    <source>
        <dbReference type="Pfam" id="PF00155"/>
    </source>
</evidence>
<keyword evidence="8" id="KW-1185">Reference proteome</keyword>
<dbReference type="EC" id="4.4.1.13" evidence="2"/>
<protein>
    <recommendedName>
        <fullName evidence="2">cysteine-S-conjugate beta-lyase</fullName>
        <ecNumber evidence="2">4.4.1.13</ecNumber>
    </recommendedName>
</protein>
<evidence type="ECO:0000256" key="3">
    <source>
        <dbReference type="ARBA" id="ARBA00022898"/>
    </source>
</evidence>
<dbReference type="GO" id="GO:0047804">
    <property type="term" value="F:cysteine-S-conjugate beta-lyase activity"/>
    <property type="evidence" value="ECO:0007669"/>
    <property type="project" value="UniProtKB-EC"/>
</dbReference>
<evidence type="ECO:0000256" key="5">
    <source>
        <dbReference type="ARBA" id="ARBA00037974"/>
    </source>
</evidence>
<dbReference type="InterPro" id="IPR027619">
    <property type="entry name" value="C-S_lyase_PatB-like"/>
</dbReference>
<feature type="domain" description="Aminotransferase class I/classII large" evidence="6">
    <location>
        <begin position="41"/>
        <end position="386"/>
    </location>
</feature>
<accession>A0A1Q2D4Q1</accession>
<dbReference type="PANTHER" id="PTHR43525">
    <property type="entry name" value="PROTEIN MALY"/>
    <property type="match status" value="1"/>
</dbReference>
<dbReference type="Gene3D" id="3.90.1150.10">
    <property type="entry name" value="Aspartate Aminotransferase, domain 1"/>
    <property type="match status" value="1"/>
</dbReference>
<dbReference type="Pfam" id="PF00155">
    <property type="entry name" value="Aminotran_1_2"/>
    <property type="match status" value="1"/>
</dbReference>
<dbReference type="InterPro" id="IPR015424">
    <property type="entry name" value="PyrdxlP-dep_Trfase"/>
</dbReference>
<dbReference type="RefSeq" id="WP_161485505.1">
    <property type="nucleotide sequence ID" value="NZ_CP019609.1"/>
</dbReference>
<dbReference type="PANTHER" id="PTHR43525:SF1">
    <property type="entry name" value="PROTEIN MALY"/>
    <property type="match status" value="1"/>
</dbReference>
<dbReference type="AlphaFoldDB" id="A0A1Q2D4Q1"/>
<reference evidence="7 8" key="1">
    <citation type="journal article" date="2010" name="Int. J. Syst. Evol. Microbiol.">
        <title>Vagococcus penaei sp. nov., isolated from spoilage microbiota of cooked shrimp (Penaeus vannamei).</title>
        <authorList>
            <person name="Jaffres E."/>
            <person name="Prevost H."/>
            <person name="Rossero A."/>
            <person name="Joffraud J.J."/>
            <person name="Dousset X."/>
        </authorList>
    </citation>
    <scope>NUCLEOTIDE SEQUENCE [LARGE SCALE GENOMIC DNA]</scope>
    <source>
        <strain evidence="7 8">CD276</strain>
    </source>
</reference>
<evidence type="ECO:0000256" key="4">
    <source>
        <dbReference type="ARBA" id="ARBA00023239"/>
    </source>
</evidence>
<dbReference type="InterPro" id="IPR051798">
    <property type="entry name" value="Class-II_PLP-Dep_Aminotrans"/>
</dbReference>
<comment type="similarity">
    <text evidence="5">Belongs to the class-II pyridoxal-phosphate-dependent aminotransferase family. MalY/PatB cystathionine beta-lyase subfamily.</text>
</comment>
<dbReference type="KEGG" id="vpi:BW732_03320"/>
<dbReference type="InterPro" id="IPR015421">
    <property type="entry name" value="PyrdxlP-dep_Trfase_major"/>
</dbReference>
<dbReference type="NCBIfam" id="TIGR04350">
    <property type="entry name" value="C_S_lyase_PatB"/>
    <property type="match status" value="1"/>
</dbReference>
<comment type="cofactor">
    <cofactor evidence="1">
        <name>pyridoxal 5'-phosphate</name>
        <dbReference type="ChEBI" id="CHEBI:597326"/>
    </cofactor>
</comment>
<keyword evidence="4" id="KW-0456">Lyase</keyword>
<keyword evidence="3" id="KW-0663">Pyridoxal phosphate</keyword>
<gene>
    <name evidence="7" type="ORF">BW732_03320</name>
</gene>
<dbReference type="CDD" id="cd00609">
    <property type="entry name" value="AAT_like"/>
    <property type="match status" value="1"/>
</dbReference>
<dbReference type="InterPro" id="IPR004839">
    <property type="entry name" value="Aminotransferase_I/II_large"/>
</dbReference>
<organism evidence="7 8">
    <name type="scientific">Vagococcus penaei</name>
    <dbReference type="NCBI Taxonomy" id="633807"/>
    <lineage>
        <taxon>Bacteria</taxon>
        <taxon>Bacillati</taxon>
        <taxon>Bacillota</taxon>
        <taxon>Bacilli</taxon>
        <taxon>Lactobacillales</taxon>
        <taxon>Enterococcaceae</taxon>
        <taxon>Vagococcus</taxon>
    </lineage>
</organism>
<dbReference type="STRING" id="633807.BW732_03320"/>
<dbReference type="GO" id="GO:0030170">
    <property type="term" value="F:pyridoxal phosphate binding"/>
    <property type="evidence" value="ECO:0007669"/>
    <property type="project" value="InterPro"/>
</dbReference>
<evidence type="ECO:0000256" key="1">
    <source>
        <dbReference type="ARBA" id="ARBA00001933"/>
    </source>
</evidence>
<dbReference type="SUPFAM" id="SSF53383">
    <property type="entry name" value="PLP-dependent transferases"/>
    <property type="match status" value="1"/>
</dbReference>
<dbReference type="InterPro" id="IPR015422">
    <property type="entry name" value="PyrdxlP-dep_Trfase_small"/>
</dbReference>